<comment type="caution">
    <text evidence="3">The sequence shown here is derived from an EMBL/GenBank/DDBJ whole genome shotgun (WGS) entry which is preliminary data.</text>
</comment>
<dbReference type="AlphaFoldDB" id="A0A3D8S6V7"/>
<feature type="region of interest" description="Disordered" evidence="1">
    <location>
        <begin position="134"/>
        <end position="293"/>
    </location>
</feature>
<name>A0A3D8S6V7_9HELO</name>
<feature type="compositionally biased region" description="Polar residues" evidence="1">
    <location>
        <begin position="494"/>
        <end position="522"/>
    </location>
</feature>
<feature type="compositionally biased region" description="Polar residues" evidence="1">
    <location>
        <begin position="431"/>
        <end position="461"/>
    </location>
</feature>
<evidence type="ECO:0000313" key="4">
    <source>
        <dbReference type="Proteomes" id="UP000256645"/>
    </source>
</evidence>
<dbReference type="OrthoDB" id="2275718at2759"/>
<gene>
    <name evidence="3" type="ORF">BP6252_03149</name>
</gene>
<feature type="region of interest" description="Disordered" evidence="1">
    <location>
        <begin position="363"/>
        <end position="522"/>
    </location>
</feature>
<feature type="compositionally biased region" description="Basic and acidic residues" evidence="1">
    <location>
        <begin position="216"/>
        <end position="226"/>
    </location>
</feature>
<accession>A0A3D8S6V7</accession>
<dbReference type="Pfam" id="PF06741">
    <property type="entry name" value="LsmAD"/>
    <property type="match status" value="1"/>
</dbReference>
<feature type="compositionally biased region" description="Polar residues" evidence="1">
    <location>
        <begin position="24"/>
        <end position="56"/>
    </location>
</feature>
<evidence type="ECO:0000259" key="2">
    <source>
        <dbReference type="SMART" id="SM01272"/>
    </source>
</evidence>
<keyword evidence="4" id="KW-1185">Reference proteome</keyword>
<feature type="compositionally biased region" description="Basic and acidic residues" evidence="1">
    <location>
        <begin position="365"/>
        <end position="384"/>
    </location>
</feature>
<feature type="region of interest" description="Disordered" evidence="1">
    <location>
        <begin position="527"/>
        <end position="546"/>
    </location>
</feature>
<feature type="region of interest" description="Disordered" evidence="1">
    <location>
        <begin position="860"/>
        <end position="931"/>
    </location>
</feature>
<dbReference type="PANTHER" id="PTHR12854">
    <property type="entry name" value="ATAXIN 2-RELATED"/>
    <property type="match status" value="1"/>
</dbReference>
<dbReference type="EMBL" id="PDLM01000003">
    <property type="protein sequence ID" value="RDW82037.1"/>
    <property type="molecule type" value="Genomic_DNA"/>
</dbReference>
<protein>
    <recommendedName>
        <fullName evidence="2">LsmAD domain-containing protein</fullName>
    </recommendedName>
</protein>
<feature type="compositionally biased region" description="Polar residues" evidence="1">
    <location>
        <begin position="872"/>
        <end position="881"/>
    </location>
</feature>
<dbReference type="GO" id="GO:0010494">
    <property type="term" value="C:cytoplasmic stress granule"/>
    <property type="evidence" value="ECO:0007669"/>
    <property type="project" value="TreeGrafter"/>
</dbReference>
<dbReference type="InterPro" id="IPR045117">
    <property type="entry name" value="ATXN2-like"/>
</dbReference>
<evidence type="ECO:0000313" key="3">
    <source>
        <dbReference type="EMBL" id="RDW82037.1"/>
    </source>
</evidence>
<feature type="compositionally biased region" description="Low complexity" evidence="1">
    <location>
        <begin position="684"/>
        <end position="695"/>
    </location>
</feature>
<feature type="region of interest" description="Disordered" evidence="1">
    <location>
        <begin position="1"/>
        <end position="88"/>
    </location>
</feature>
<feature type="region of interest" description="Disordered" evidence="1">
    <location>
        <begin position="642"/>
        <end position="661"/>
    </location>
</feature>
<proteinExistence type="predicted"/>
<feature type="compositionally biased region" description="Polar residues" evidence="1">
    <location>
        <begin position="412"/>
        <end position="424"/>
    </location>
</feature>
<dbReference type="PANTHER" id="PTHR12854:SF7">
    <property type="entry name" value="ATAXIN-2 HOMOLOG"/>
    <property type="match status" value="1"/>
</dbReference>
<reference evidence="3 4" key="1">
    <citation type="journal article" date="2018" name="IMA Fungus">
        <title>IMA Genome-F 9: Draft genome sequence of Annulohypoxylon stygium, Aspergillus mulundensis, Berkeleyomyces basicola (syn. Thielaviopsis basicola), Ceratocystis smalleyi, two Cercospora beticola strains, Coleophoma cylindrospora, Fusarium fracticaudum, Phialophora cf. hyalina, and Morchella septimelata.</title>
        <authorList>
            <person name="Wingfield B.D."/>
            <person name="Bills G.F."/>
            <person name="Dong Y."/>
            <person name="Huang W."/>
            <person name="Nel W.J."/>
            <person name="Swalarsk-Parry B.S."/>
            <person name="Vaghefi N."/>
            <person name="Wilken P.M."/>
            <person name="An Z."/>
            <person name="de Beer Z.W."/>
            <person name="De Vos L."/>
            <person name="Chen L."/>
            <person name="Duong T.A."/>
            <person name="Gao Y."/>
            <person name="Hammerbacher A."/>
            <person name="Kikkert J.R."/>
            <person name="Li Y."/>
            <person name="Li H."/>
            <person name="Li K."/>
            <person name="Li Q."/>
            <person name="Liu X."/>
            <person name="Ma X."/>
            <person name="Naidoo K."/>
            <person name="Pethybridge S.J."/>
            <person name="Sun J."/>
            <person name="Steenkamp E.T."/>
            <person name="van der Nest M.A."/>
            <person name="van Wyk S."/>
            <person name="Wingfield M.J."/>
            <person name="Xiong C."/>
            <person name="Yue Q."/>
            <person name="Zhang X."/>
        </authorList>
    </citation>
    <scope>NUCLEOTIDE SEQUENCE [LARGE SCALE GENOMIC DNA]</scope>
    <source>
        <strain evidence="3 4">BP6252</strain>
    </source>
</reference>
<dbReference type="InterPro" id="IPR009604">
    <property type="entry name" value="LsmAD_domain"/>
</dbReference>
<dbReference type="STRING" id="1849047.A0A3D8S6V7"/>
<dbReference type="SMART" id="SM01272">
    <property type="entry name" value="LsmAD"/>
    <property type="match status" value="1"/>
</dbReference>
<feature type="compositionally biased region" description="Low complexity" evidence="1">
    <location>
        <begin position="401"/>
        <end position="411"/>
    </location>
</feature>
<feature type="compositionally biased region" description="Pro residues" evidence="1">
    <location>
        <begin position="913"/>
        <end position="924"/>
    </location>
</feature>
<evidence type="ECO:0000256" key="1">
    <source>
        <dbReference type="SAM" id="MobiDB-lite"/>
    </source>
</evidence>
<organism evidence="3 4">
    <name type="scientific">Coleophoma cylindrospora</name>
    <dbReference type="NCBI Taxonomy" id="1849047"/>
    <lineage>
        <taxon>Eukaryota</taxon>
        <taxon>Fungi</taxon>
        <taxon>Dikarya</taxon>
        <taxon>Ascomycota</taxon>
        <taxon>Pezizomycotina</taxon>
        <taxon>Leotiomycetes</taxon>
        <taxon>Helotiales</taxon>
        <taxon>Dermateaceae</taxon>
        <taxon>Coleophoma</taxon>
    </lineage>
</organism>
<feature type="domain" description="LsmAD" evidence="2">
    <location>
        <begin position="97"/>
        <end position="171"/>
    </location>
</feature>
<sequence length="931" mass="99937">MVQAKKNNETSSINGVLKNRDQHSNMAFQRAANKNGQNGTANSFRTDTAISGNRNNVGRELKRWVPDAPEDVDNSLESGLTGSSGGWDQFAENERRFGVKTDYDENIYTTTIDKSHPQYKQRLAEADRKAKEIERSAATNSHVAEERITDNLKAGSNGMDEEDKYSGVLRQNKQDFPPLASSSNKYMPPARRAPAAQSTVSGAPVDPAIISSQLARPDKPAAEKIKPASKPAKAEVPPTTAQPSPAATTPAAAAAAAAATTKPAPEAKATTAKATPPIPTGSSSRAASPAVKADGVPNATATVERDVASAFKGFAAQQRRNVDQIRQTKAKNDKEIKLNDLKKFADTFKLNTPVPADLVGIIAKDPAKQKEIQEKAKRNAEEAKTNPSEAAKPITPQTENRTAPRPAAATAGSSQPTVSTRQNAGRGGFSNQGQQYNSNSFRGDRQSQGQNATQQGHSGTLASRLRNGAQGKHSHPAATPIPVRIEHPHVPTGPSMSADPNFSRRSSGVTSAQGARLNPTSNEFRPNAFAPAFNPNANPSGASSPLSSANTVVVEPQAAVSRSLVKRKPLADEKPPSFIGKFIALDYIKSLKPPPGGSWEKNGGMKPAFATPPTWKQPGENEDPKSAIMETYKSIFEKAPFPAQQPMSPLNSSHAVPQAPHQHQLPFHLQQQNLHQRGSPRQPPNHLHNNHGPNPSFNGPDDHHRMMPSHSAQSFASPRLQNVPMAAYPSPMSQPAQMFNGQMMQYPSPQMARQFSQGQFMPQPTHMGPMMIQNPANGFMGPQPMGPGHQMMYPPGAQPHFMPPGNGPPGMPVNGYPSPGRSAPMMMSQGSQQGHQPPMYGMSPSQQYNNMAPIYAQQPGAQMPMRGYGPQQLGTSPQQMHQYGGGHRNHQNGNYNNKNFQPNGQHANASPNAPAPAGPQPRPTEPTEEAK</sequence>
<feature type="region of interest" description="Disordered" evidence="1">
    <location>
        <begin position="672"/>
        <end position="714"/>
    </location>
</feature>
<dbReference type="GO" id="GO:0034063">
    <property type="term" value="P:stress granule assembly"/>
    <property type="evidence" value="ECO:0007669"/>
    <property type="project" value="TreeGrafter"/>
</dbReference>
<feature type="compositionally biased region" description="Low complexity" evidence="1">
    <location>
        <begin position="237"/>
        <end position="275"/>
    </location>
</feature>
<dbReference type="GO" id="GO:0003729">
    <property type="term" value="F:mRNA binding"/>
    <property type="evidence" value="ECO:0007669"/>
    <property type="project" value="TreeGrafter"/>
</dbReference>
<dbReference type="Proteomes" id="UP000256645">
    <property type="component" value="Unassembled WGS sequence"/>
</dbReference>
<feature type="compositionally biased region" description="Polar residues" evidence="1">
    <location>
        <begin position="891"/>
        <end position="906"/>
    </location>
</feature>
<feature type="compositionally biased region" description="Polar residues" evidence="1">
    <location>
        <begin position="645"/>
        <end position="655"/>
    </location>
</feature>